<keyword evidence="5 7" id="KW-1133">Transmembrane helix</keyword>
<evidence type="ECO:0000256" key="5">
    <source>
        <dbReference type="ARBA" id="ARBA00022989"/>
    </source>
</evidence>
<feature type="transmembrane region" description="Helical" evidence="7">
    <location>
        <begin position="246"/>
        <end position="268"/>
    </location>
</feature>
<dbReference type="Gene3D" id="3.40.50.12790">
    <property type="entry name" value="FHIPEP family, domain 4"/>
    <property type="match status" value="1"/>
</dbReference>
<evidence type="ECO:0000256" key="1">
    <source>
        <dbReference type="ARBA" id="ARBA00004651"/>
    </source>
</evidence>
<dbReference type="PANTHER" id="PTHR30161">
    <property type="entry name" value="FLAGELLAR EXPORT PROTEIN, MEMBRANE FLHA SUBUNIT-RELATED"/>
    <property type="match status" value="1"/>
</dbReference>
<dbReference type="InterPro" id="IPR025505">
    <property type="entry name" value="FHIPEP_CS"/>
</dbReference>
<dbReference type="STRING" id="1835254.CL55_00004280"/>
<evidence type="ECO:0000256" key="6">
    <source>
        <dbReference type="ARBA" id="ARBA00023136"/>
    </source>
</evidence>
<dbReference type="PRINTS" id="PR00949">
    <property type="entry name" value="TYPE3IMAPROT"/>
</dbReference>
<dbReference type="HOGENOM" id="CLU_015346_3_0_4"/>
<keyword evidence="8" id="KW-0282">Flagellum</keyword>
<evidence type="ECO:0000256" key="4">
    <source>
        <dbReference type="ARBA" id="ARBA00022692"/>
    </source>
</evidence>
<dbReference type="NCBIfam" id="TIGR01398">
    <property type="entry name" value="FlhA"/>
    <property type="match status" value="1"/>
</dbReference>
<dbReference type="InterPro" id="IPR001712">
    <property type="entry name" value="T3SS_FHIPEP"/>
</dbReference>
<evidence type="ECO:0000256" key="7">
    <source>
        <dbReference type="RuleBase" id="RU364093"/>
    </source>
</evidence>
<feature type="transmembrane region" description="Helical" evidence="7">
    <location>
        <begin position="280"/>
        <end position="300"/>
    </location>
</feature>
<sequence length="696" mass="75350">MKILGFELTKLQPSAQGAIPVLVLLVLIMMLVPLPALLLDVLFTFNIALSIIVLFTAINIKTFKDFVAFPTVLLLTTLLRLSLNVASTRIVLMEGHKGTDAAGKVIEAFGVFLIGGNFAVGIVIFIVITIINFVVITKGSGRVAEVSARFALDSMPGKQMAIDADLNAGLIQQEEAKSRRADVAQEADFFGSMDGASKFVRGDAMAGIMILVINLIGGILIGVLQHNMDFGKALATFAALTIGDGLVAQIPALIISTAAGILVTRVATEDDFSGQVSKQFEANSSALGVVAGVLGILGVLPGMPHVIFLGFAALFGGLAYLAHQKINRQTKAAELAASQPAAVNQELEWKDVPIVEPLSLELAYRLIPLVDKGDESDLIKRIRAIRRKFVSQVGFLIPSVHIRDNLQLNAETYRILLYGAEVGRGQCLPDRLLAIQQSGDETMPGLAVKDPTFGMPAVWIDRKLRDEAIAKGYTVVEPAVVITTHLDHLIHQHAAELLGRQETQDLIDHFKMSYPKLVEDVIPKVVSLAQLQRLLQLLLDESIPIKDMRTILEVASEHAAKLNDPLEVLSHIRYALRRTIVQDSLGEGSSFQVLGIQPEFERLIEQSIGQGAIAPDGLIEPSLARMFGEEVISGVQELESQNLPPVIVSGTRTRMTLSRIARRVCPQAIVLALSELPPTSNLEFYKVLCAQTGKNP</sequence>
<keyword evidence="6 7" id="KW-0472">Membrane</keyword>
<feature type="transmembrane region" description="Helical" evidence="7">
    <location>
        <begin position="204"/>
        <end position="226"/>
    </location>
</feature>
<dbReference type="PATRIC" id="fig|576611.7.peg.429"/>
<proteinExistence type="inferred from homology"/>
<dbReference type="GO" id="GO:0009306">
    <property type="term" value="P:protein secretion"/>
    <property type="evidence" value="ECO:0007669"/>
    <property type="project" value="InterPro"/>
</dbReference>
<feature type="transmembrane region" description="Helical" evidence="7">
    <location>
        <begin position="42"/>
        <end position="60"/>
    </location>
</feature>
<comment type="similarity">
    <text evidence="2 7">Belongs to the FHIPEP (flagella/HR/invasion proteins export pore) family.</text>
</comment>
<evidence type="ECO:0000313" key="8">
    <source>
        <dbReference type="EMBL" id="AKD24761.1"/>
    </source>
</evidence>
<dbReference type="PROSITE" id="PS00994">
    <property type="entry name" value="FHIPEP"/>
    <property type="match status" value="1"/>
</dbReference>
<name>A0A0E3ZKR1_9BURK</name>
<keyword evidence="7" id="KW-1006">Bacterial flagellum protein export</keyword>
<dbReference type="Pfam" id="PF00771">
    <property type="entry name" value="FHIPEP"/>
    <property type="match status" value="1"/>
</dbReference>
<protein>
    <recommendedName>
        <fullName evidence="7">Flagellar biosynthesis protein FlhA</fullName>
    </recommendedName>
</protein>
<dbReference type="InterPro" id="IPR042193">
    <property type="entry name" value="FHIPEP_3"/>
</dbReference>
<dbReference type="AlphaFoldDB" id="A0A0E3ZKR1"/>
<dbReference type="OrthoDB" id="9759185at2"/>
<evidence type="ECO:0000313" key="9">
    <source>
        <dbReference type="Proteomes" id="UP000061135"/>
    </source>
</evidence>
<organism evidence="8 9">
    <name type="scientific">Polynucleobacter duraquae</name>
    <dbReference type="NCBI Taxonomy" id="1835254"/>
    <lineage>
        <taxon>Bacteria</taxon>
        <taxon>Pseudomonadati</taxon>
        <taxon>Pseudomonadota</taxon>
        <taxon>Betaproteobacteria</taxon>
        <taxon>Burkholderiales</taxon>
        <taxon>Burkholderiaceae</taxon>
        <taxon>Polynucleobacter</taxon>
    </lineage>
</organism>
<dbReference type="InterPro" id="IPR042194">
    <property type="entry name" value="FHIPEP_1"/>
</dbReference>
<gene>
    <name evidence="7" type="primary">flhA</name>
    <name evidence="8" type="ORF">CL55_00004280</name>
</gene>
<accession>A0A0E3ZKR1</accession>
<keyword evidence="7" id="KW-0813">Transport</keyword>
<dbReference type="PANTHER" id="PTHR30161:SF1">
    <property type="entry name" value="FLAGELLAR BIOSYNTHESIS PROTEIN FLHA-RELATED"/>
    <property type="match status" value="1"/>
</dbReference>
<comment type="subcellular location">
    <subcellularLocation>
        <location evidence="1 7">Cell membrane</location>
        <topology evidence="1 7">Multi-pass membrane protein</topology>
    </subcellularLocation>
</comment>
<keyword evidence="4 7" id="KW-0812">Transmembrane</keyword>
<dbReference type="PIRSF" id="PIRSF005419">
    <property type="entry name" value="FlhA"/>
    <property type="match status" value="1"/>
</dbReference>
<keyword evidence="9" id="KW-1185">Reference proteome</keyword>
<reference evidence="8 9" key="1">
    <citation type="submission" date="2014-03" db="EMBL/GenBank/DDBJ databases">
        <title>Genome of Polynucleobacter strain MWH-MoK4.</title>
        <authorList>
            <person name="Hahn M.W."/>
        </authorList>
    </citation>
    <scope>NUCLEOTIDE SEQUENCE [LARGE SCALE GENOMIC DNA]</scope>
    <source>
        <strain evidence="8 9">MWH-MoK4</strain>
    </source>
</reference>
<dbReference type="EMBL" id="CP007501">
    <property type="protein sequence ID" value="AKD24761.1"/>
    <property type="molecule type" value="Genomic_DNA"/>
</dbReference>
<evidence type="ECO:0000256" key="3">
    <source>
        <dbReference type="ARBA" id="ARBA00022475"/>
    </source>
</evidence>
<comment type="function">
    <text evidence="7">Required for formation of the rod structure of the flagellar apparatus. Together with FliI and FliH, may constitute the export apparatus of flagellin.</text>
</comment>
<dbReference type="RefSeq" id="WP_046329674.1">
    <property type="nucleotide sequence ID" value="NZ_CP007501.1"/>
</dbReference>
<dbReference type="GO" id="GO:0044780">
    <property type="term" value="P:bacterial-type flagellum assembly"/>
    <property type="evidence" value="ECO:0007669"/>
    <property type="project" value="InterPro"/>
</dbReference>
<keyword evidence="8" id="KW-0966">Cell projection</keyword>
<dbReference type="Gene3D" id="1.10.8.540">
    <property type="entry name" value="FHIPEP family, domain 3"/>
    <property type="match status" value="1"/>
</dbReference>
<dbReference type="InterPro" id="IPR006301">
    <property type="entry name" value="FlhA"/>
</dbReference>
<feature type="transmembrane region" description="Helical" evidence="7">
    <location>
        <begin position="72"/>
        <end position="92"/>
    </location>
</feature>
<feature type="transmembrane region" description="Helical" evidence="7">
    <location>
        <begin position="112"/>
        <end position="135"/>
    </location>
</feature>
<dbReference type="InterPro" id="IPR042196">
    <property type="entry name" value="FHIPEP_4"/>
</dbReference>
<dbReference type="Gene3D" id="3.40.30.60">
    <property type="entry name" value="FHIPEP family, domain 1"/>
    <property type="match status" value="1"/>
</dbReference>
<keyword evidence="8" id="KW-0969">Cilium</keyword>
<keyword evidence="7" id="KW-0653">Protein transport</keyword>
<feature type="transmembrane region" description="Helical" evidence="7">
    <location>
        <begin position="18"/>
        <end position="36"/>
    </location>
</feature>
<evidence type="ECO:0000256" key="2">
    <source>
        <dbReference type="ARBA" id="ARBA00008835"/>
    </source>
</evidence>
<keyword evidence="3 7" id="KW-1003">Cell membrane</keyword>
<dbReference type="Proteomes" id="UP000061135">
    <property type="component" value="Chromosome"/>
</dbReference>
<dbReference type="GO" id="GO:0005886">
    <property type="term" value="C:plasma membrane"/>
    <property type="evidence" value="ECO:0007669"/>
    <property type="project" value="UniProtKB-SubCell"/>
</dbReference>
<keyword evidence="7" id="KW-1005">Bacterial flagellum biogenesis</keyword>
<dbReference type="KEGG" id="pdq:CL55_00004280"/>